<reference evidence="4" key="1">
    <citation type="submission" date="2016-04" db="EMBL/GenBank/DDBJ databases">
        <authorList>
            <person name="Chen L."/>
            <person name="Zhuang W."/>
            <person name="Wang G."/>
        </authorList>
    </citation>
    <scope>NUCLEOTIDE SEQUENCE [LARGE SCALE GENOMIC DNA]</scope>
    <source>
        <strain evidence="4">17621</strain>
    </source>
</reference>
<keyword evidence="4" id="KW-1185">Reference proteome</keyword>
<accession>A0A1V9FC89</accession>
<sequence length="145" mass="15822">MKKTLLAILLSAGVMLSAAAQDVKESDVPAAVKTNFKSAFSNAKDVEWKKKEGNYKAKFEINGTDYIAYYGADGKIISKGLKIRRSELPSAIADAVKSGYAGRTIDNVYRMDKNGSAYYLVKLEGDPDTKVLYTPDGQVAKEKVD</sequence>
<comment type="caution">
    <text evidence="3">The sequence shown here is derived from an EMBL/GenBank/DDBJ whole genome shotgun (WGS) entry which is preliminary data.</text>
</comment>
<feature type="domain" description="Putative beta-lactamase-inhibitor-like PepSY-like" evidence="2">
    <location>
        <begin position="78"/>
        <end position="139"/>
    </location>
</feature>
<dbReference type="SUPFAM" id="SSF160574">
    <property type="entry name" value="BT0923-like"/>
    <property type="match status" value="1"/>
</dbReference>
<dbReference type="AlphaFoldDB" id="A0A1V9FC89"/>
<organism evidence="3 4">
    <name type="scientific">Niastella yeongjuensis</name>
    <dbReference type="NCBI Taxonomy" id="354355"/>
    <lineage>
        <taxon>Bacteria</taxon>
        <taxon>Pseudomonadati</taxon>
        <taxon>Bacteroidota</taxon>
        <taxon>Chitinophagia</taxon>
        <taxon>Chitinophagales</taxon>
        <taxon>Chitinophagaceae</taxon>
        <taxon>Niastella</taxon>
    </lineage>
</organism>
<gene>
    <name evidence="3" type="ORF">A4H97_19930</name>
</gene>
<evidence type="ECO:0000313" key="4">
    <source>
        <dbReference type="Proteomes" id="UP000192610"/>
    </source>
</evidence>
<feature type="chain" id="PRO_5010748082" description="Putative beta-lactamase-inhibitor-like PepSY-like domain-containing protein" evidence="1">
    <location>
        <begin position="21"/>
        <end position="145"/>
    </location>
</feature>
<dbReference type="STRING" id="354355.SAMN05660816_06562"/>
<dbReference type="Proteomes" id="UP000192610">
    <property type="component" value="Unassembled WGS sequence"/>
</dbReference>
<dbReference type="InterPro" id="IPR021533">
    <property type="entry name" value="PepSY-like"/>
</dbReference>
<evidence type="ECO:0000256" key="1">
    <source>
        <dbReference type="SAM" id="SignalP"/>
    </source>
</evidence>
<feature type="signal peptide" evidence="1">
    <location>
        <begin position="1"/>
        <end position="20"/>
    </location>
</feature>
<name>A0A1V9FC89_9BACT</name>
<dbReference type="EMBL" id="LVXG01000002">
    <property type="protein sequence ID" value="OQP55867.1"/>
    <property type="molecule type" value="Genomic_DNA"/>
</dbReference>
<dbReference type="OrthoDB" id="1121502at2"/>
<dbReference type="Pfam" id="PF11396">
    <property type="entry name" value="PepSY_like"/>
    <property type="match status" value="2"/>
</dbReference>
<dbReference type="RefSeq" id="WP_081197069.1">
    <property type="nucleotide sequence ID" value="NZ_FOCZ01000022.1"/>
</dbReference>
<protein>
    <recommendedName>
        <fullName evidence="2">Putative beta-lactamase-inhibitor-like PepSY-like domain-containing protein</fullName>
    </recommendedName>
</protein>
<evidence type="ECO:0000313" key="3">
    <source>
        <dbReference type="EMBL" id="OQP55867.1"/>
    </source>
</evidence>
<keyword evidence="1" id="KW-0732">Signal</keyword>
<evidence type="ECO:0000259" key="2">
    <source>
        <dbReference type="Pfam" id="PF11396"/>
    </source>
</evidence>
<dbReference type="Gene3D" id="3.10.450.360">
    <property type="match status" value="1"/>
</dbReference>
<proteinExistence type="predicted"/>
<feature type="domain" description="Putative beta-lactamase-inhibitor-like PepSY-like" evidence="2">
    <location>
        <begin position="18"/>
        <end position="74"/>
    </location>
</feature>